<evidence type="ECO:0000256" key="2">
    <source>
        <dbReference type="ARBA" id="ARBA00005561"/>
    </source>
</evidence>
<evidence type="ECO:0000313" key="14">
    <source>
        <dbReference type="EMBL" id="SVE93180.1"/>
    </source>
</evidence>
<evidence type="ECO:0000256" key="8">
    <source>
        <dbReference type="ARBA" id="ARBA00022989"/>
    </source>
</evidence>
<dbReference type="EMBL" id="LR023561">
    <property type="protein sequence ID" value="SVE93180.1"/>
    <property type="molecule type" value="mRNA"/>
</dbReference>
<keyword evidence="6 10" id="KW-0863">Zinc-finger</keyword>
<keyword evidence="7 11" id="KW-0862">Zinc</keyword>
<dbReference type="GO" id="GO:0016020">
    <property type="term" value="C:membrane"/>
    <property type="evidence" value="ECO:0007669"/>
    <property type="project" value="UniProtKB-SubCell"/>
</dbReference>
<evidence type="ECO:0000256" key="10">
    <source>
        <dbReference type="PROSITE-ProRule" id="PRU00175"/>
    </source>
</evidence>
<dbReference type="GO" id="GO:0008270">
    <property type="term" value="F:zinc ion binding"/>
    <property type="evidence" value="ECO:0007669"/>
    <property type="project" value="UniProtKB-UniRule"/>
</dbReference>
<gene>
    <name evidence="14" type="primary">EOG090X0ASS</name>
</gene>
<evidence type="ECO:0000256" key="3">
    <source>
        <dbReference type="ARBA" id="ARBA00013701"/>
    </source>
</evidence>
<dbReference type="InterPro" id="IPR058731">
    <property type="entry name" value="Znf-B_box_ZFPL1-like"/>
</dbReference>
<dbReference type="PANTHER" id="PTHR12981:SF0">
    <property type="entry name" value="ZINC FINGER PROTEIN-LIKE 1"/>
    <property type="match status" value="1"/>
</dbReference>
<keyword evidence="4 11" id="KW-0812">Transmembrane</keyword>
<accession>A0A4Y7NIY2</accession>
<evidence type="ECO:0000256" key="5">
    <source>
        <dbReference type="ARBA" id="ARBA00022723"/>
    </source>
</evidence>
<dbReference type="Gene3D" id="3.30.40.10">
    <property type="entry name" value="Zinc/RING finger domain, C3HC4 (zinc finger)"/>
    <property type="match status" value="1"/>
</dbReference>
<name>A0A4Y7NIY2_9CRUS</name>
<keyword evidence="9 11" id="KW-0472">Membrane</keyword>
<evidence type="ECO:0000256" key="6">
    <source>
        <dbReference type="ARBA" id="ARBA00022771"/>
    </source>
</evidence>
<protein>
    <recommendedName>
        <fullName evidence="3 11">Zinc finger protein-like 1 homolog</fullName>
    </recommendedName>
</protein>
<dbReference type="InterPro" id="IPR039043">
    <property type="entry name" value="ZFPL1"/>
</dbReference>
<evidence type="ECO:0000256" key="11">
    <source>
        <dbReference type="RuleBase" id="RU369078"/>
    </source>
</evidence>
<reference evidence="14" key="1">
    <citation type="submission" date="2018-08" db="EMBL/GenBank/DDBJ databases">
        <authorList>
            <person name="Cornetti L."/>
        </authorList>
    </citation>
    <scope>NUCLEOTIDE SEQUENCE</scope>
    <source>
        <strain evidence="14">DE-FRO-2-1</strain>
    </source>
</reference>
<dbReference type="PANTHER" id="PTHR12981">
    <property type="entry name" value="ZINC FINGER PROTEIN-LIKE 1"/>
    <property type="match status" value="1"/>
</dbReference>
<feature type="transmembrane region" description="Helical" evidence="11">
    <location>
        <begin position="240"/>
        <end position="262"/>
    </location>
</feature>
<organism evidence="14">
    <name type="scientific">Moina brachiata</name>
    <dbReference type="NCBI Taxonomy" id="675436"/>
    <lineage>
        <taxon>Eukaryota</taxon>
        <taxon>Metazoa</taxon>
        <taxon>Ecdysozoa</taxon>
        <taxon>Arthropoda</taxon>
        <taxon>Crustacea</taxon>
        <taxon>Branchiopoda</taxon>
        <taxon>Diplostraca</taxon>
        <taxon>Cladocera</taxon>
        <taxon>Anomopoda</taxon>
        <taxon>Moinidae</taxon>
        <taxon>Moina</taxon>
    </lineage>
</organism>
<comment type="similarity">
    <text evidence="2 11">Belongs to the ZFPL1 family.</text>
</comment>
<dbReference type="InterPro" id="IPR013083">
    <property type="entry name" value="Znf_RING/FYVE/PHD"/>
</dbReference>
<evidence type="ECO:0000256" key="1">
    <source>
        <dbReference type="ARBA" id="ARBA00004167"/>
    </source>
</evidence>
<evidence type="ECO:0000256" key="7">
    <source>
        <dbReference type="ARBA" id="ARBA00022833"/>
    </source>
</evidence>
<keyword evidence="8 11" id="KW-1133">Transmembrane helix</keyword>
<dbReference type="CDD" id="cd16487">
    <property type="entry name" value="mRING-H2-C3DHC3_ZFPL1"/>
    <property type="match status" value="1"/>
</dbReference>
<feature type="domain" description="RING-type" evidence="13">
    <location>
        <begin position="53"/>
        <end position="101"/>
    </location>
</feature>
<dbReference type="SUPFAM" id="SSF57850">
    <property type="entry name" value="RING/U-box"/>
    <property type="match status" value="1"/>
</dbReference>
<evidence type="ECO:0000256" key="4">
    <source>
        <dbReference type="ARBA" id="ARBA00022692"/>
    </source>
</evidence>
<feature type="region of interest" description="Disordered" evidence="12">
    <location>
        <begin position="176"/>
        <end position="203"/>
    </location>
</feature>
<dbReference type="Pfam" id="PF25993">
    <property type="entry name" value="zf-B_box_ZFPL1"/>
    <property type="match status" value="1"/>
</dbReference>
<keyword evidence="5 11" id="KW-0479">Metal-binding</keyword>
<dbReference type="InterPro" id="IPR058730">
    <property type="entry name" value="U-box_ZFPL1-like"/>
</dbReference>
<dbReference type="GO" id="GO:0005794">
    <property type="term" value="C:Golgi apparatus"/>
    <property type="evidence" value="ECO:0007669"/>
    <property type="project" value="TreeGrafter"/>
</dbReference>
<dbReference type="AlphaFoldDB" id="A0A4Y7NIY2"/>
<evidence type="ECO:0000256" key="9">
    <source>
        <dbReference type="ARBA" id="ARBA00023136"/>
    </source>
</evidence>
<feature type="compositionally biased region" description="Basic and acidic residues" evidence="12">
    <location>
        <begin position="179"/>
        <end position="203"/>
    </location>
</feature>
<dbReference type="Pfam" id="PF25998">
    <property type="entry name" value="U-box_ZFPL1"/>
    <property type="match status" value="1"/>
</dbReference>
<proteinExistence type="evidence at transcript level"/>
<evidence type="ECO:0000256" key="12">
    <source>
        <dbReference type="SAM" id="MobiDB-lite"/>
    </source>
</evidence>
<evidence type="ECO:0000259" key="13">
    <source>
        <dbReference type="PROSITE" id="PS50089"/>
    </source>
</evidence>
<dbReference type="InterPro" id="IPR001841">
    <property type="entry name" value="Znf_RING"/>
</dbReference>
<comment type="subcellular location">
    <subcellularLocation>
        <location evidence="1 11">Membrane</location>
        <topology evidence="1 11">Single-pass membrane protein</topology>
    </subcellularLocation>
</comment>
<sequence>MGLCKCPKRKVTNQFCFEHRVNVCESCMVSNHPKCVIQSYTQWLKDSDYSSLCPLCSSELSEGECVRLICYHVFHTKCLDAYCRQYPPNTAPAGYVCASCSSSVFPQSNLVSPVADVLREVLSNYPWAREGLELPLLPFDGTEQQNQLPTSHIQAPPPKKETPNFSVVNVENESSNTFHRSDSVSHSHVKRSTEILHSDRDEGVNKYKRRPPWEAFKRILSNMLDPHAKKRHRGQQRRRYVLVLVLVVFALFFMFALGSRIFNTPAELEAPLNAPFQH</sequence>
<dbReference type="PROSITE" id="PS50089">
    <property type="entry name" value="ZF_RING_2"/>
    <property type="match status" value="1"/>
</dbReference>